<sequence>MHDPMTALGTEPEPTPTPWESLAQQARWLADQADRLADLDPVDLAPTEDQPDQLAILDERIRALTSTAAACRRATWTAIADRTSQSEVARLWGISRVRAGRVINARGTLGRT</sequence>
<evidence type="ECO:0000313" key="1">
    <source>
        <dbReference type="EMBL" id="RBO82052.1"/>
    </source>
</evidence>
<protein>
    <submittedName>
        <fullName evidence="1">Uncharacterized protein</fullName>
    </submittedName>
</protein>
<accession>A0A366CW33</accession>
<evidence type="ECO:0000313" key="2">
    <source>
        <dbReference type="Proteomes" id="UP000252586"/>
    </source>
</evidence>
<comment type="caution">
    <text evidence="1">The sequence shown here is derived from an EMBL/GenBank/DDBJ whole genome shotgun (WGS) entry which is preliminary data.</text>
</comment>
<keyword evidence="2" id="KW-1185">Reference proteome</keyword>
<dbReference type="AlphaFoldDB" id="A0A366CW33"/>
<gene>
    <name evidence="1" type="ORF">DFR74_1257</name>
</gene>
<name>A0A366CW33_9NOCA</name>
<dbReference type="EMBL" id="QNRE01000025">
    <property type="protein sequence ID" value="RBO82052.1"/>
    <property type="molecule type" value="Genomic_DNA"/>
</dbReference>
<proteinExistence type="predicted"/>
<dbReference type="Proteomes" id="UP000252586">
    <property type="component" value="Unassembled WGS sequence"/>
</dbReference>
<dbReference type="RefSeq" id="WP_067507941.1">
    <property type="nucleotide sequence ID" value="NZ_QNRE01000025.1"/>
</dbReference>
<organism evidence="1 2">
    <name type="scientific">Nocardia puris</name>
    <dbReference type="NCBI Taxonomy" id="208602"/>
    <lineage>
        <taxon>Bacteria</taxon>
        <taxon>Bacillati</taxon>
        <taxon>Actinomycetota</taxon>
        <taxon>Actinomycetes</taxon>
        <taxon>Mycobacteriales</taxon>
        <taxon>Nocardiaceae</taxon>
        <taxon>Nocardia</taxon>
    </lineage>
</organism>
<dbReference type="STRING" id="1210090.GCA_001613185_02419"/>
<reference evidence="1 2" key="1">
    <citation type="submission" date="2018-06" db="EMBL/GenBank/DDBJ databases">
        <title>Genomic Encyclopedia of Type Strains, Phase IV (KMG-IV): sequencing the most valuable type-strain genomes for metagenomic binning, comparative biology and taxonomic classification.</title>
        <authorList>
            <person name="Goeker M."/>
        </authorList>
    </citation>
    <scope>NUCLEOTIDE SEQUENCE [LARGE SCALE GENOMIC DNA]</scope>
    <source>
        <strain evidence="1 2">DSM 44599</strain>
    </source>
</reference>